<dbReference type="EMBL" id="RQTK01000916">
    <property type="protein sequence ID" value="RUS73628.1"/>
    <property type="molecule type" value="Genomic_DNA"/>
</dbReference>
<feature type="region of interest" description="Disordered" evidence="1">
    <location>
        <begin position="2224"/>
        <end position="2247"/>
    </location>
</feature>
<evidence type="ECO:0000256" key="1">
    <source>
        <dbReference type="SAM" id="MobiDB-lite"/>
    </source>
</evidence>
<feature type="region of interest" description="Disordered" evidence="1">
    <location>
        <begin position="162"/>
        <end position="288"/>
    </location>
</feature>
<feature type="region of interest" description="Disordered" evidence="1">
    <location>
        <begin position="1572"/>
        <end position="1593"/>
    </location>
</feature>
<feature type="compositionally biased region" description="Polar residues" evidence="1">
    <location>
        <begin position="1464"/>
        <end position="1478"/>
    </location>
</feature>
<feature type="region of interest" description="Disordered" evidence="1">
    <location>
        <begin position="1306"/>
        <end position="1366"/>
    </location>
</feature>
<accession>A0A3S1BS43</accession>
<name>A0A3S1BS43_ELYCH</name>
<keyword evidence="2" id="KW-1133">Transmembrane helix</keyword>
<feature type="region of interest" description="Disordered" evidence="1">
    <location>
        <begin position="330"/>
        <end position="510"/>
    </location>
</feature>
<comment type="caution">
    <text evidence="4">The sequence shown here is derived from an EMBL/GenBank/DDBJ whole genome shotgun (WGS) entry which is preliminary data.</text>
</comment>
<feature type="compositionally biased region" description="Low complexity" evidence="1">
    <location>
        <begin position="1572"/>
        <end position="1586"/>
    </location>
</feature>
<feature type="compositionally biased region" description="Polar residues" evidence="1">
    <location>
        <begin position="380"/>
        <end position="402"/>
    </location>
</feature>
<feature type="compositionally biased region" description="Polar residues" evidence="1">
    <location>
        <begin position="1447"/>
        <end position="1457"/>
    </location>
</feature>
<feature type="region of interest" description="Disordered" evidence="1">
    <location>
        <begin position="1447"/>
        <end position="1493"/>
    </location>
</feature>
<reference evidence="4 5" key="1">
    <citation type="submission" date="2019-01" db="EMBL/GenBank/DDBJ databases">
        <title>A draft genome assembly of the solar-powered sea slug Elysia chlorotica.</title>
        <authorList>
            <person name="Cai H."/>
            <person name="Li Q."/>
            <person name="Fang X."/>
            <person name="Li J."/>
            <person name="Curtis N.E."/>
            <person name="Altenburger A."/>
            <person name="Shibata T."/>
            <person name="Feng M."/>
            <person name="Maeda T."/>
            <person name="Schwartz J.A."/>
            <person name="Shigenobu S."/>
            <person name="Lundholm N."/>
            <person name="Nishiyama T."/>
            <person name="Yang H."/>
            <person name="Hasebe M."/>
            <person name="Li S."/>
            <person name="Pierce S.K."/>
            <person name="Wang J."/>
        </authorList>
    </citation>
    <scope>NUCLEOTIDE SEQUENCE [LARGE SCALE GENOMIC DNA]</scope>
    <source>
        <strain evidence="4">EC2010</strain>
        <tissue evidence="4">Whole organism of an adult</tissue>
    </source>
</reference>
<keyword evidence="5" id="KW-1185">Reference proteome</keyword>
<organism evidence="4 5">
    <name type="scientific">Elysia chlorotica</name>
    <name type="common">Eastern emerald elysia</name>
    <name type="synonym">Sea slug</name>
    <dbReference type="NCBI Taxonomy" id="188477"/>
    <lineage>
        <taxon>Eukaryota</taxon>
        <taxon>Metazoa</taxon>
        <taxon>Spiralia</taxon>
        <taxon>Lophotrochozoa</taxon>
        <taxon>Mollusca</taxon>
        <taxon>Gastropoda</taxon>
        <taxon>Heterobranchia</taxon>
        <taxon>Euthyneura</taxon>
        <taxon>Panpulmonata</taxon>
        <taxon>Sacoglossa</taxon>
        <taxon>Placobranchoidea</taxon>
        <taxon>Plakobranchidae</taxon>
        <taxon>Elysia</taxon>
    </lineage>
</organism>
<feature type="compositionally biased region" description="Basic and acidic residues" evidence="1">
    <location>
        <begin position="467"/>
        <end position="481"/>
    </location>
</feature>
<feature type="domain" description="MGA conserved" evidence="3">
    <location>
        <begin position="1663"/>
        <end position="1707"/>
    </location>
</feature>
<keyword evidence="2" id="KW-0812">Transmembrane</keyword>
<dbReference type="STRING" id="188477.A0A3S1BS43"/>
<evidence type="ECO:0000256" key="2">
    <source>
        <dbReference type="SAM" id="Phobius"/>
    </source>
</evidence>
<feature type="compositionally biased region" description="Acidic residues" evidence="1">
    <location>
        <begin position="2058"/>
        <end position="2069"/>
    </location>
</feature>
<feature type="region of interest" description="Disordered" evidence="1">
    <location>
        <begin position="2039"/>
        <end position="2069"/>
    </location>
</feature>
<feature type="compositionally biased region" description="Basic and acidic residues" evidence="1">
    <location>
        <begin position="194"/>
        <end position="203"/>
    </location>
</feature>
<feature type="compositionally biased region" description="Basic residues" evidence="1">
    <location>
        <begin position="50"/>
        <end position="60"/>
    </location>
</feature>
<evidence type="ECO:0000313" key="5">
    <source>
        <dbReference type="Proteomes" id="UP000271974"/>
    </source>
</evidence>
<feature type="region of interest" description="Disordered" evidence="1">
    <location>
        <begin position="25"/>
        <end position="129"/>
    </location>
</feature>
<feature type="compositionally biased region" description="Polar residues" evidence="1">
    <location>
        <begin position="2224"/>
        <end position="2245"/>
    </location>
</feature>
<feature type="region of interest" description="Disordered" evidence="1">
    <location>
        <begin position="915"/>
        <end position="936"/>
    </location>
</feature>
<gene>
    <name evidence="4" type="ORF">EGW08_018617</name>
</gene>
<feature type="compositionally biased region" description="Polar residues" evidence="1">
    <location>
        <begin position="1320"/>
        <end position="1333"/>
    </location>
</feature>
<feature type="compositionally biased region" description="Polar residues" evidence="1">
    <location>
        <begin position="424"/>
        <end position="435"/>
    </location>
</feature>
<dbReference type="OrthoDB" id="6119313at2759"/>
<dbReference type="Proteomes" id="UP000271974">
    <property type="component" value="Unassembled WGS sequence"/>
</dbReference>
<evidence type="ECO:0000313" key="4">
    <source>
        <dbReference type="EMBL" id="RUS73628.1"/>
    </source>
</evidence>
<feature type="non-terminal residue" evidence="4">
    <location>
        <position position="2460"/>
    </location>
</feature>
<dbReference type="InterPro" id="IPR032060">
    <property type="entry name" value="MGA_dom"/>
</dbReference>
<evidence type="ECO:0000259" key="3">
    <source>
        <dbReference type="Pfam" id="PF16059"/>
    </source>
</evidence>
<feature type="compositionally biased region" description="Polar residues" evidence="1">
    <location>
        <begin position="257"/>
        <end position="270"/>
    </location>
</feature>
<keyword evidence="2" id="KW-0472">Membrane</keyword>
<feature type="transmembrane region" description="Helical" evidence="2">
    <location>
        <begin position="1835"/>
        <end position="1855"/>
    </location>
</feature>
<feature type="transmembrane region" description="Helical" evidence="2">
    <location>
        <begin position="1867"/>
        <end position="1885"/>
    </location>
</feature>
<feature type="compositionally biased region" description="Polar residues" evidence="1">
    <location>
        <begin position="1351"/>
        <end position="1366"/>
    </location>
</feature>
<dbReference type="Pfam" id="PF16059">
    <property type="entry name" value="MGA_dom"/>
    <property type="match status" value="1"/>
</dbReference>
<protein>
    <recommendedName>
        <fullName evidence="3">MGA conserved domain-containing protein</fullName>
    </recommendedName>
</protein>
<feature type="region of interest" description="Disordered" evidence="1">
    <location>
        <begin position="1990"/>
        <end position="2027"/>
    </location>
</feature>
<sequence>MARTKKQTLENASERKRLIQEEILRESLAAKPKTVGDTSQPSAASPSARSRIKGKHRPRYAKSSLNEMASHASPMSAHTGTPVATGASSSRRRKAEAHRATGQEKTVSSLSEPRKTAETSSSNKGDMPKAVLCIPDIYSSPSSSSAGDFSCKSQDMEKTPLAASDFGTVSTQLSSGAKKESAGNSDQGKHKTKRELQDSEKASLKSLKAASELVREEKRRTSRKRSPGSSKEESPGSENPSPERRSPRRQSPSNSSDSAEQHQQLSNTGKSKGKQKTQLEERPKINIFTDNIGVELGKRVRSPRRLSEDMIALPIFSVRRWSTSPREVSYIADKSDGDVAATKSPVEESESFKAPPAVSPNSLFNKGLGNISAKKRNSSNEKTQSLSSTTFDDGDKQNSTPVRNVRAKKLKSKVLPLTPEANKTRVNVAQGSSPTMLLKKKKSNFNPQNETSLKEDMVMTDNPQSEPQEKTEEGTKHEESLQKSLTKKSKSKSLVRTASGEKKKKQREKMKIGDEVLTSICRDIMSGVVISPGGCQEDDVQTKLERICPVGSEQNQTCSKESMDSSKNQCSSYIPVALSPSSNQAVSTEISMHKNPITTLNVESEESKSMIQASCVTVKETVNAISPCLSSKDSPQSSLLCAMLVGGSEVAHTYEKSKPAVGGAPVKLEANDEHTSSPLVSPSTSAVQLSQSQIADNLVEERFDSSAKTLESVDESNCELLSEKGDAPSLDILETISSKEAPGNSNILRRDLKQDVNGTVKKDLKIDIASKLKGLDETVLKLLDIDVEEAFLGSEYEEARSLNEIEEKGEETPLYGVIANLAGRLKDEKLSIDIEEVLNSCPKHMLKICSHVDEAARWNSLKLRLKEEIIQESENFAPTKLILSELPINDESCHSNDKSMLTSNKVEEKIVTEGPCDKRGGEISPQMTNSSSNNNSLCDLDPEAMTSAIKEACMEVSANNLEYDVKGIKQKTVEPHSAQSLDSIQESPAKRLIQKSKTFELPVPVPYEDQPIPLRRINSSPQLIGESSHESVLTPDFLLERLKIKDQHVKSKLGSKIPVPGTSYASKSSGKTWRTPRIILQPKPLTVLTELEESSASEKNIFTCPNLQKYLNVPSNRVIVPPHKRKEMQILDEKAQKDAEDRAARMAERSDKERAEEMIHLEYLKYEPDFDEIDGLLFMSFSCEAELTAHGRVEKALEWDKDDTMLRIAQAKAFEEAKQLKSSMEAVKFKHLRGQHMRWKKYRRLYSNEVKSILNGTPSSVEEHLRTEAASKAISRKTSDVMKIKNWRSKTGVARQHLEIRRQKARELRRARKEKRLSAQKGSPTPQVSSYSSPPDLLASRISQEPPYTEAGTSGMFSPQFNKSGVESGSEIDASLLSRSKRRAGFSHQKEHKQLFKELDMDWEDRMIHRKLGGWSLKGNRPKAFSQAAHRREEKQKMLLVEEVPSTTYVADTNPPSSGDIYSPASSNTPSRVSSAGDVSSPPKDDGDSLKKKKPAMKLVYPLVTRVDASHILQTDAADKVPLPLCPSRVKCEAGVDQTTLSSSSLAATAGSPALSNMSKYDNTVTPSSSVAANVNSSVPSSPTPTMSQLSSATNTPTAFLASTDIKEDVMVMEGVDTQAISSPSIADSASTKSCGKPGCRYGCICHLCLLSAPSTSPISKALASSCDKEYCRLGCICDSLDPERPIPEASHCGLPSCMLACTCSSKPTLGRGSERGENIYGHSNHYLTFCVGPFPSASNDNDMDSIPFLPSMKRRPKPTDRFSNLPQRQRTHRSAKNLDAITRKAMMLYETSEIYCEKTERPPRRDQKVKRHKSGFNSFTLRGAYFPLITKGCMTISIFIFVLLLVNQFLYIVINTRNGMTISTCILFKKGISLILLLPLSSLYRKRKSHPLSGEIFTFSSSARTQPYNYKRKQQDQGRSLLVADSATSYLMRLAPIQPKPHSHSKSSSGQSSVSEQSALTVYTAASSLSEVSPAVSEASVAQKNAIQTQVSPQVHSKSVQHIPTPASLYNPNSQSLGFGKGTSRNRYQQPWHTSMVCLKARGPPPKKKSDASQPTADDEGDEEDVKEEDEVKLLEFLANCNWEGARKEILGRVAQCLSRGQYPQPRTMNICEFLVEILPKAHKPSVIPEELRKKLPGKMYSIRVRVTRREILPRPPSDMDTQVIDLSDNSPMKINHGVPAATTGTLQTSSQQALAVSRVPRISSNVGISGLSRMCVTSKNDFGNDQLKSSSAPNSRRTSTEVTTAAPLSDAPSLIQVKRKGATLQANFNIASDESIQADLENGKGFVNSSVSLTSPCDAATVTTSANHVLGTSVTSSVSTLPFVSEAKPLQGNKTHIVRPIGNINSSARSLLTSPSISPLTSDATSTTGIVPLLCSVNSNDVKYMKIQGKDRLMQIVGMKNNKTLVTVPLSVGQKLAAGDPQKLGASNTCNVPFITVPICGPGGRKVVPIIPSPLSTQ</sequence>
<proteinExistence type="predicted"/>